<proteinExistence type="predicted"/>
<reference evidence="2" key="1">
    <citation type="journal article" date="2024" name="Proc. Natl. Acad. Sci. U.S.A.">
        <title>Extraordinary preservation of gene collinearity over three hundred million years revealed in homosporous lycophytes.</title>
        <authorList>
            <person name="Li C."/>
            <person name="Wickell D."/>
            <person name="Kuo L.Y."/>
            <person name="Chen X."/>
            <person name="Nie B."/>
            <person name="Liao X."/>
            <person name="Peng D."/>
            <person name="Ji J."/>
            <person name="Jenkins J."/>
            <person name="Williams M."/>
            <person name="Shu S."/>
            <person name="Plott C."/>
            <person name="Barry K."/>
            <person name="Rajasekar S."/>
            <person name="Grimwood J."/>
            <person name="Han X."/>
            <person name="Sun S."/>
            <person name="Hou Z."/>
            <person name="He W."/>
            <person name="Dai G."/>
            <person name="Sun C."/>
            <person name="Schmutz J."/>
            <person name="Leebens-Mack J.H."/>
            <person name="Li F.W."/>
            <person name="Wang L."/>
        </authorList>
    </citation>
    <scope>NUCLEOTIDE SEQUENCE [LARGE SCALE GENOMIC DNA]</scope>
    <source>
        <strain evidence="2">cv. PW_Plant_1</strain>
    </source>
</reference>
<comment type="caution">
    <text evidence="1">The sequence shown here is derived from an EMBL/GenBank/DDBJ whole genome shotgun (WGS) entry which is preliminary data.</text>
</comment>
<evidence type="ECO:0000313" key="1">
    <source>
        <dbReference type="EMBL" id="KAJ7558740.1"/>
    </source>
</evidence>
<dbReference type="EMBL" id="CM055095">
    <property type="protein sequence ID" value="KAJ7558740.1"/>
    <property type="molecule type" value="Genomic_DNA"/>
</dbReference>
<dbReference type="Proteomes" id="UP001162992">
    <property type="component" value="Chromosome 4"/>
</dbReference>
<name>A0ACC2DXA7_DIPCM</name>
<gene>
    <name evidence="1" type="ORF">O6H91_04G053500</name>
</gene>
<keyword evidence="2" id="KW-1185">Reference proteome</keyword>
<evidence type="ECO:0000313" key="2">
    <source>
        <dbReference type="Proteomes" id="UP001162992"/>
    </source>
</evidence>
<protein>
    <submittedName>
        <fullName evidence="1">Uncharacterized protein</fullName>
    </submittedName>
</protein>
<organism evidence="1 2">
    <name type="scientific">Diphasiastrum complanatum</name>
    <name type="common">Issler's clubmoss</name>
    <name type="synonym">Lycopodium complanatum</name>
    <dbReference type="NCBI Taxonomy" id="34168"/>
    <lineage>
        <taxon>Eukaryota</taxon>
        <taxon>Viridiplantae</taxon>
        <taxon>Streptophyta</taxon>
        <taxon>Embryophyta</taxon>
        <taxon>Tracheophyta</taxon>
        <taxon>Lycopodiopsida</taxon>
        <taxon>Lycopodiales</taxon>
        <taxon>Lycopodiaceae</taxon>
        <taxon>Lycopodioideae</taxon>
        <taxon>Diphasiastrum</taxon>
    </lineage>
</organism>
<sequence length="106" mass="12140">MEREKSSTDGFVEREREKGGSRRRGRETEMSTEASATNLPIGVFLRYDELLSDVDLLSVQKIYHHLWFAFKSHHSGSQCLMRCSEINDPNKAERGNAASLNYDEES</sequence>
<accession>A0ACC2DXA7</accession>